<dbReference type="EMBL" id="ABOX02000009">
    <property type="protein sequence ID" value="EEF61520.1"/>
    <property type="molecule type" value="Genomic_DNA"/>
</dbReference>
<dbReference type="RefSeq" id="WP_007414412.1">
    <property type="nucleotide sequence ID" value="NZ_ABOX02000009.1"/>
</dbReference>
<dbReference type="AlphaFoldDB" id="B9XF22"/>
<evidence type="ECO:0000313" key="1">
    <source>
        <dbReference type="EMBL" id="EEF61520.1"/>
    </source>
</evidence>
<comment type="caution">
    <text evidence="1">The sequence shown here is derived from an EMBL/GenBank/DDBJ whole genome shotgun (WGS) entry which is preliminary data.</text>
</comment>
<accession>B9XF22</accession>
<evidence type="ECO:0000313" key="2">
    <source>
        <dbReference type="Proteomes" id="UP000003688"/>
    </source>
</evidence>
<reference evidence="1 2" key="1">
    <citation type="journal article" date="2011" name="J. Bacteriol.">
        <title>Genome sequence of 'Pedosphaera parvula' Ellin514, an aerobic Verrucomicrobial isolate from pasture soil.</title>
        <authorList>
            <person name="Kant R."/>
            <person name="van Passel M.W."/>
            <person name="Sangwan P."/>
            <person name="Palva A."/>
            <person name="Lucas S."/>
            <person name="Copeland A."/>
            <person name="Lapidus A."/>
            <person name="Glavina Del Rio T."/>
            <person name="Dalin E."/>
            <person name="Tice H."/>
            <person name="Bruce D."/>
            <person name="Goodwin L."/>
            <person name="Pitluck S."/>
            <person name="Chertkov O."/>
            <person name="Larimer F.W."/>
            <person name="Land M.L."/>
            <person name="Hauser L."/>
            <person name="Brettin T.S."/>
            <person name="Detter J.C."/>
            <person name="Han S."/>
            <person name="de Vos W.M."/>
            <person name="Janssen P.H."/>
            <person name="Smidt H."/>
        </authorList>
    </citation>
    <scope>NUCLEOTIDE SEQUENCE [LARGE SCALE GENOMIC DNA]</scope>
    <source>
        <strain evidence="1 2">Ellin514</strain>
    </source>
</reference>
<keyword evidence="2" id="KW-1185">Reference proteome</keyword>
<organism evidence="1 2">
    <name type="scientific">Pedosphaera parvula (strain Ellin514)</name>
    <dbReference type="NCBI Taxonomy" id="320771"/>
    <lineage>
        <taxon>Bacteria</taxon>
        <taxon>Pseudomonadati</taxon>
        <taxon>Verrucomicrobiota</taxon>
        <taxon>Pedosphaerae</taxon>
        <taxon>Pedosphaerales</taxon>
        <taxon>Pedosphaeraceae</taxon>
        <taxon>Pedosphaera</taxon>
    </lineage>
</organism>
<sequence>MRASRVTIKLSVDRRGRAPTRTAMLKFIRTVRRPGCCLQLMAEKSAYTFVVPFDHDALIYQRYDRL</sequence>
<name>B9XF22_PEDPL</name>
<proteinExistence type="predicted"/>
<dbReference type="Proteomes" id="UP000003688">
    <property type="component" value="Unassembled WGS sequence"/>
</dbReference>
<gene>
    <name evidence="1" type="ORF">Cflav_PD4198</name>
</gene>
<protein>
    <submittedName>
        <fullName evidence="1">Uncharacterized protein</fullName>
    </submittedName>
</protein>